<dbReference type="EMBL" id="CP000323">
    <property type="protein sequence ID" value="ABE75403.1"/>
    <property type="molecule type" value="Genomic_DNA"/>
</dbReference>
<feature type="region of interest" description="Disordered" evidence="1">
    <location>
        <begin position="884"/>
        <end position="911"/>
    </location>
</feature>
<dbReference type="eggNOG" id="COG5519">
    <property type="taxonomic scope" value="Bacteria"/>
</dbReference>
<evidence type="ECO:0000259" key="2">
    <source>
        <dbReference type="Pfam" id="PF06048"/>
    </source>
</evidence>
<organism evidence="3 4">
    <name type="scientific">Psychrobacter cryohalolentis (strain ATCC BAA-1226 / DSM 17306 / VKM B-2378 / K5)</name>
    <dbReference type="NCBI Taxonomy" id="335284"/>
    <lineage>
        <taxon>Bacteria</taxon>
        <taxon>Pseudomonadati</taxon>
        <taxon>Pseudomonadota</taxon>
        <taxon>Gammaproteobacteria</taxon>
        <taxon>Moraxellales</taxon>
        <taxon>Moraxellaceae</taxon>
        <taxon>Psychrobacter</taxon>
    </lineage>
</organism>
<dbReference type="HOGENOM" id="CLU_005630_4_0_6"/>
<evidence type="ECO:0000256" key="1">
    <source>
        <dbReference type="SAM" id="MobiDB-lite"/>
    </source>
</evidence>
<accession>Q1QAA0</accession>
<dbReference type="InterPro" id="IPR009270">
    <property type="entry name" value="DUF927"/>
</dbReference>
<dbReference type="KEGG" id="pcr:Pcryo_1626"/>
<proteinExistence type="predicted"/>
<dbReference type="STRING" id="335284.Pcryo_1626"/>
<gene>
    <name evidence="3" type="ordered locus">Pcryo_1626</name>
</gene>
<evidence type="ECO:0000313" key="4">
    <source>
        <dbReference type="Proteomes" id="UP000002425"/>
    </source>
</evidence>
<feature type="domain" description="DUF927" evidence="2">
    <location>
        <begin position="247"/>
        <end position="532"/>
    </location>
</feature>
<dbReference type="AlphaFoldDB" id="Q1QAA0"/>
<name>Q1QAA0_PSYCK</name>
<dbReference type="Pfam" id="PF06048">
    <property type="entry name" value="DUF927"/>
    <property type="match status" value="1"/>
</dbReference>
<sequence>MTTTPQTTTHEKARAFSTGFTVVMNSFNAVTRQGLADDPTLIKLHELLPPNSLLSVTDDLTTNDASVVPTAGTIALRLHDKQGDIVGAVFYTPNSKAKPIVIDPTGYGAIVIGEVNKGNEIIAFDEAEYGIDAYQCMADDKTTFIISPQKTKQCFKKMVQHWSSGSLLTVPMTIDNKGMINLLAGVNARALLTVADIVTMLHANHSYEAILAADDTQLISLKDTAYYPEWRDDSQLNEPMIYGDGRFELYHDGLFFVKYNDDDPANITFKFKAFVCSPIEVIAKTRDTSSGTWGRLLQWRDDDSVLHTWSMPLSLLQGDAREYRRELASQGLNITTNGKKRNYLDTYIQDYPIHKRALCVDKLGWHDGQYILPDSAIGGDGKQLIVYQSAHAINSTIAQQGTLAQWRDELCKKLADQSRFVFSIACAFAGQLLELLDDDGGGFHLLGSSSMGKSLSLKTASSVWGKPDSYTKTWRSTDNALEGTASEHNDSFLPLDEISECDPRIVGNSVYMLANGKGKGRSTTTGHNRTAKTWRIIFLSNGEESLQNFMAQAGQKTNAGIEVRVAHIDADAGQGLKTFDSLVLADTGAAQADKIKELSHTYYGSAGIAWLEYITNDKAATTATAKQLVSDFMSHYPQLAPQAHRVAKRFAIVAAAGEMATGADITGWQARQATTAVMTCLDNWLDNYGRDGEHEQRQIIKHIQAFIELHGSSRFQPCEKSFYADSEQKVTNRVGYRKQGSDDYYFYINAFEKEVCTPYELKKVTQVLDDASLLITNETNKKTFRVPAPTAKNPKARTRVYAIKSDILSYETDKSTGTARTQRTHHIDQGLEAVHSQRDTRGHSGHSEPQVDELSALSAYPKTRGTAANPVITGDVPLSALSATKKQGTTKQGVIDPDNEIPPFGSEVDYS</sequence>
<protein>
    <recommendedName>
        <fullName evidence="2">DUF927 domain-containing protein</fullName>
    </recommendedName>
</protein>
<dbReference type="Proteomes" id="UP000002425">
    <property type="component" value="Chromosome"/>
</dbReference>
<keyword evidence="4" id="KW-1185">Reference proteome</keyword>
<reference evidence="3" key="1">
    <citation type="submission" date="2006-03" db="EMBL/GenBank/DDBJ databases">
        <title>Complete sequence of chromosome of Psychrobacter cryohalolentis K5.</title>
        <authorList>
            <consortium name="US DOE Joint Genome Institute"/>
            <person name="Copeland A."/>
            <person name="Lucas S."/>
            <person name="Lapidus A."/>
            <person name="Barry K."/>
            <person name="Detter J.C."/>
            <person name="Glavina del Rio T."/>
            <person name="Hammon N."/>
            <person name="Israni S."/>
            <person name="Dalin E."/>
            <person name="Tice H."/>
            <person name="Pitluck S."/>
            <person name="Brettin T."/>
            <person name="Bruce D."/>
            <person name="Han C."/>
            <person name="Tapia R."/>
            <person name="Sims D.R."/>
            <person name="Gilna P."/>
            <person name="Schmutz J."/>
            <person name="Larimer F."/>
            <person name="Land M."/>
            <person name="Hauser L."/>
            <person name="Kyrpides N."/>
            <person name="Kim E."/>
            <person name="Richardson P."/>
        </authorList>
    </citation>
    <scope>NUCLEOTIDE SEQUENCE</scope>
    <source>
        <strain evidence="3">K5</strain>
    </source>
</reference>
<dbReference type="RefSeq" id="WP_011513952.1">
    <property type="nucleotide sequence ID" value="NC_007969.1"/>
</dbReference>
<evidence type="ECO:0000313" key="3">
    <source>
        <dbReference type="EMBL" id="ABE75403.1"/>
    </source>
</evidence>